<dbReference type="RefSeq" id="WP_183447065.1">
    <property type="nucleotide sequence ID" value="NZ_JACHWB010000001.1"/>
</dbReference>
<proteinExistence type="predicted"/>
<dbReference type="AlphaFoldDB" id="A0A7W4YVW1"/>
<comment type="caution">
    <text evidence="2">The sequence shown here is derived from an EMBL/GenBank/DDBJ whole genome shotgun (WGS) entry which is preliminary data.</text>
</comment>
<dbReference type="EMBL" id="JACHWB010000001">
    <property type="protein sequence ID" value="MBB3017614.1"/>
    <property type="molecule type" value="Genomic_DNA"/>
</dbReference>
<organism evidence="2 3">
    <name type="scientific">Microvirga lupini</name>
    <dbReference type="NCBI Taxonomy" id="420324"/>
    <lineage>
        <taxon>Bacteria</taxon>
        <taxon>Pseudomonadati</taxon>
        <taxon>Pseudomonadota</taxon>
        <taxon>Alphaproteobacteria</taxon>
        <taxon>Hyphomicrobiales</taxon>
        <taxon>Methylobacteriaceae</taxon>
        <taxon>Microvirga</taxon>
    </lineage>
</organism>
<evidence type="ECO:0000259" key="1">
    <source>
        <dbReference type="Pfam" id="PF12684"/>
    </source>
</evidence>
<feature type="domain" description="Putative exodeoxyribonuclease 8 PDDEXK-like" evidence="1">
    <location>
        <begin position="146"/>
        <end position="314"/>
    </location>
</feature>
<keyword evidence="3" id="KW-1185">Reference proteome</keyword>
<reference evidence="2 3" key="1">
    <citation type="submission" date="2020-08" db="EMBL/GenBank/DDBJ databases">
        <title>The Agave Microbiome: Exploring the role of microbial communities in plant adaptations to desert environments.</title>
        <authorList>
            <person name="Partida-Martinez L.P."/>
        </authorList>
    </citation>
    <scope>NUCLEOTIDE SEQUENCE [LARGE SCALE GENOMIC DNA]</scope>
    <source>
        <strain evidence="2 3">AT3.9</strain>
    </source>
</reference>
<name>A0A7W4YVW1_9HYPH</name>
<sequence length="335" mass="38178">MSEQQLHGLVELTNEQYHSGPGISKSHLDDIAVSPLNYWDKRINPAREPEVFKHCFAVGDGTHKLVLEPGTFEETYAVGFDKSAYPQALATVDDMKQELSKKMAMTSGTKPELARRLVDEEGYPRDKILMYLEQDYNATLGNKIIIPAKDYKDMLCMLQAVNRHPFAGGLLSGAEVEQSFFIENDQDYIDHDTGKVVTVRVLRKCRTDAITHDGQWVVDLKTTDDVSEAGFGTTIARRRYEVQAAWYLDILKALYGRDAPRGFAFIAAQKTRPYDVAVHYMQADHPALERGRRLYQRDLLRIVRCREENYWPGADGGDLLQAKLPYWADREFDHA</sequence>
<protein>
    <submittedName>
        <fullName evidence="2">Exodeoxyribonuclease VIII</fullName>
        <ecNumber evidence="2">3.1.11.-</ecNumber>
    </submittedName>
</protein>
<dbReference type="InterPro" id="IPR024432">
    <property type="entry name" value="Put_RecE_PDDEXK-like_dom"/>
</dbReference>
<evidence type="ECO:0000313" key="2">
    <source>
        <dbReference type="EMBL" id="MBB3017614.1"/>
    </source>
</evidence>
<accession>A0A7W4YVW1</accession>
<dbReference type="Pfam" id="PF12684">
    <property type="entry name" value="DUF3799"/>
    <property type="match status" value="1"/>
</dbReference>
<keyword evidence="2" id="KW-0378">Hydrolase</keyword>
<evidence type="ECO:0000313" key="3">
    <source>
        <dbReference type="Proteomes" id="UP000532010"/>
    </source>
</evidence>
<dbReference type="EC" id="3.1.11.-" evidence="2"/>
<dbReference type="Proteomes" id="UP000532010">
    <property type="component" value="Unassembled WGS sequence"/>
</dbReference>
<gene>
    <name evidence="2" type="ORF">FHR70_000654</name>
</gene>
<dbReference type="GO" id="GO:0016787">
    <property type="term" value="F:hydrolase activity"/>
    <property type="evidence" value="ECO:0007669"/>
    <property type="project" value="UniProtKB-KW"/>
</dbReference>
<dbReference type="Gene3D" id="3.90.320.10">
    <property type="match status" value="1"/>
</dbReference>
<dbReference type="InterPro" id="IPR011604">
    <property type="entry name" value="PDDEXK-like_dom_sf"/>
</dbReference>